<evidence type="ECO:0000313" key="2">
    <source>
        <dbReference type="EMBL" id="SCC32140.1"/>
    </source>
</evidence>
<sequence length="226" mass="26261">MLSLVFHYANIHIVNKTNTVLLIVMMAIFTTVAELIQQSIIVYFYESPISPMMIMIIPSVVFCFLLYSLLIYYLTNFFEKFFVKSNQPFAITETNSSNIHFILFSMFIVIAFDWRDSNFLKAIYIGAILIGLFLSKNCFKKPFNKIQSEKLIKSVFVSAILIFICLIVYFISLYHMPIRFYINGITLIRVGRSLLLLILLIMLVGLILNKVTKHYFLKQKIGQKSN</sequence>
<feature type="transmembrane region" description="Helical" evidence="1">
    <location>
        <begin position="151"/>
        <end position="174"/>
    </location>
</feature>
<accession>A0A1C4DLM8</accession>
<gene>
    <name evidence="2" type="ORF">GA0061081_1191</name>
</gene>
<keyword evidence="1" id="KW-0472">Membrane</keyword>
<feature type="transmembrane region" description="Helical" evidence="1">
    <location>
        <begin position="20"/>
        <end position="45"/>
    </location>
</feature>
<dbReference type="Proteomes" id="UP000199670">
    <property type="component" value="Unassembled WGS sequence"/>
</dbReference>
<reference evidence="3" key="1">
    <citation type="submission" date="2016-08" db="EMBL/GenBank/DDBJ databases">
        <authorList>
            <person name="Varghese N."/>
            <person name="Submissions Spin"/>
        </authorList>
    </citation>
    <scope>NUCLEOTIDE SEQUENCE [LARGE SCALE GENOMIC DNA]</scope>
    <source>
        <strain evidence="3">R-53248</strain>
    </source>
</reference>
<keyword evidence="3" id="KW-1185">Reference proteome</keyword>
<evidence type="ECO:0000313" key="3">
    <source>
        <dbReference type="Proteomes" id="UP000199670"/>
    </source>
</evidence>
<dbReference type="AlphaFoldDB" id="A0A1C4DLM8"/>
<feature type="transmembrane region" description="Helical" evidence="1">
    <location>
        <begin position="51"/>
        <end position="74"/>
    </location>
</feature>
<feature type="transmembrane region" description="Helical" evidence="1">
    <location>
        <begin position="118"/>
        <end position="139"/>
    </location>
</feature>
<feature type="transmembrane region" description="Helical" evidence="1">
    <location>
        <begin position="180"/>
        <end position="208"/>
    </location>
</feature>
<keyword evidence="1" id="KW-1133">Transmembrane helix</keyword>
<dbReference type="EMBL" id="FMAQ01000019">
    <property type="protein sequence ID" value="SCC32140.1"/>
    <property type="molecule type" value="Genomic_DNA"/>
</dbReference>
<keyword evidence="1" id="KW-0812">Transmembrane</keyword>
<proteinExistence type="predicted"/>
<protein>
    <submittedName>
        <fullName evidence="2">Uncharacterized protein</fullName>
    </submittedName>
</protein>
<organism evidence="2 3">
    <name type="scientific">Gilliamella bombicola</name>
    <dbReference type="NCBI Taxonomy" id="1798182"/>
    <lineage>
        <taxon>Bacteria</taxon>
        <taxon>Pseudomonadati</taxon>
        <taxon>Pseudomonadota</taxon>
        <taxon>Gammaproteobacteria</taxon>
        <taxon>Orbales</taxon>
        <taxon>Orbaceae</taxon>
        <taxon>Gilliamella</taxon>
    </lineage>
</organism>
<name>A0A1C4DLM8_9GAMM</name>
<dbReference type="STRING" id="1798182.GA0061081_1191"/>
<evidence type="ECO:0000256" key="1">
    <source>
        <dbReference type="SAM" id="Phobius"/>
    </source>
</evidence>
<feature type="transmembrane region" description="Helical" evidence="1">
    <location>
        <begin position="95"/>
        <end position="112"/>
    </location>
</feature>